<proteinExistence type="inferred from homology"/>
<dbReference type="EMBL" id="JAAGPU010000019">
    <property type="protein sequence ID" value="NEU05363.1"/>
    <property type="molecule type" value="Genomic_DNA"/>
</dbReference>
<feature type="transmembrane region" description="Helical" evidence="6">
    <location>
        <begin position="227"/>
        <end position="254"/>
    </location>
</feature>
<evidence type="ECO:0000256" key="2">
    <source>
        <dbReference type="ARBA" id="ARBA00022475"/>
    </source>
</evidence>
<dbReference type="PANTHER" id="PTHR46795:SF3">
    <property type="entry name" value="ABC TRANSPORTER PERMEASE"/>
    <property type="match status" value="1"/>
</dbReference>
<feature type="transmembrane region" description="Helical" evidence="6">
    <location>
        <begin position="522"/>
        <end position="547"/>
    </location>
</feature>
<keyword evidence="2 6" id="KW-1003">Cell membrane</keyword>
<dbReference type="GO" id="GO:0005886">
    <property type="term" value="C:plasma membrane"/>
    <property type="evidence" value="ECO:0007669"/>
    <property type="project" value="UniProtKB-SubCell"/>
</dbReference>
<dbReference type="InterPro" id="IPR027022">
    <property type="entry name" value="ABC_permease_BceB-typ"/>
</dbReference>
<evidence type="ECO:0000256" key="1">
    <source>
        <dbReference type="ARBA" id="ARBA00004651"/>
    </source>
</evidence>
<comment type="subcellular location">
    <subcellularLocation>
        <location evidence="1 6">Cell membrane</location>
        <topology evidence="1 6">Multi-pass membrane protein</topology>
    </subcellularLocation>
</comment>
<keyword evidence="5 6" id="KW-0472">Membrane</keyword>
<dbReference type="RefSeq" id="WP_199870205.1">
    <property type="nucleotide sequence ID" value="NZ_JAAGPU010000019.1"/>
</dbReference>
<evidence type="ECO:0000256" key="3">
    <source>
        <dbReference type="ARBA" id="ARBA00022692"/>
    </source>
</evidence>
<evidence type="ECO:0000256" key="4">
    <source>
        <dbReference type="ARBA" id="ARBA00022989"/>
    </source>
</evidence>
<comment type="caution">
    <text evidence="8">The sequence shown here is derived from an EMBL/GenBank/DDBJ whole genome shotgun (WGS) entry which is preliminary data.</text>
</comment>
<keyword evidence="4 6" id="KW-1133">Transmembrane helix</keyword>
<sequence>MSRMFYLKLAISNIRKNSKTYIPYIITCICSIMMFYIMSSISKNPGLDQVPGSDSLKSMLSFGTVVIGIFSTIFLFYTNSFLIKIRKKEIGLYNVLGLSKKHIAKVLFLENIFIASISFIFGLTGGIILDKFMFLLFLKVLNFPVAFGFYISKISIVRTLILFIGIFFMTLMANLFEIKRSNPTELLKGGQHGEKEPKTKWIMTIIGVVALGAGYGIALYVKSPLSALQLFFTSVILVIIGTYALFTAGSIALLKLLRRNKKFYYKTSNFVSVSGMIYRMKQNAVGLANICILSTAVLVMLSTTVSLYVGVEDVLRNRYPREVLINTSEVEKSQREKIDRIVDSEIKENNIVEKNRVNYLEYTIPCVKEEDKFLVIKDDLLDSDVCFINAVPLSDYNRLENKNVNLGDDEVIIFSEGKKKYGKDSITINDKTYKVKEEIDKLESISGSFTDIVESYIVISKDINNICELNKKRKGYIVGFDVNGKSNDMITISNKLNKKFDENNMAVTAESIESNKKDFLSLYGGLFFLGIFLGILFLMATVLIIYYKQISEGYDDKERFEIMQKVGMSKVEIERTIRSQVLMIFFIPITFSVIHIVFAFPIITKLLAVFMLTNVALFRITTLITILVFTIIYFIIFALTTRTYYKIVEE</sequence>
<gene>
    <name evidence="8" type="ORF">G3M99_10960</name>
</gene>
<keyword evidence="3 6" id="KW-0812">Transmembrane</keyword>
<feature type="transmembrane region" description="Helical" evidence="6">
    <location>
        <begin position="21"/>
        <end position="39"/>
    </location>
</feature>
<keyword evidence="6" id="KW-0813">Transport</keyword>
<keyword evidence="9" id="KW-1185">Reference proteome</keyword>
<comment type="similarity">
    <text evidence="6">Belongs to the ABC-4 integral membrane protein family.</text>
</comment>
<dbReference type="PANTHER" id="PTHR46795">
    <property type="entry name" value="ABC TRANSPORTER PERMEASE-RELATED-RELATED"/>
    <property type="match status" value="1"/>
</dbReference>
<feature type="transmembrane region" description="Helical" evidence="6">
    <location>
        <begin position="581"/>
        <end position="604"/>
    </location>
</feature>
<accession>A0A6M0H5M4</accession>
<dbReference type="PIRSF" id="PIRSF018968">
    <property type="entry name" value="ABC_permease_BceB"/>
    <property type="match status" value="1"/>
</dbReference>
<dbReference type="InterPro" id="IPR003838">
    <property type="entry name" value="ABC3_permease_C"/>
</dbReference>
<dbReference type="AlphaFoldDB" id="A0A6M0H5M4"/>
<feature type="transmembrane region" description="Helical" evidence="6">
    <location>
        <begin position="201"/>
        <end position="221"/>
    </location>
</feature>
<feature type="transmembrane region" description="Helical" evidence="6">
    <location>
        <begin position="106"/>
        <end position="129"/>
    </location>
</feature>
<dbReference type="GO" id="GO:0055085">
    <property type="term" value="P:transmembrane transport"/>
    <property type="evidence" value="ECO:0007669"/>
    <property type="project" value="UniProtKB-UniRule"/>
</dbReference>
<reference evidence="8 9" key="1">
    <citation type="submission" date="2020-02" db="EMBL/GenBank/DDBJ databases">
        <title>Genome assembly of a novel Clostridium senegalense strain.</title>
        <authorList>
            <person name="Gupta T.B."/>
            <person name="Jauregui R."/>
            <person name="Maclean P."/>
            <person name="Nawarathana A."/>
            <person name="Brightwell G."/>
        </authorList>
    </citation>
    <scope>NUCLEOTIDE SEQUENCE [LARGE SCALE GENOMIC DNA]</scope>
    <source>
        <strain evidence="8 9">AGRFS4</strain>
    </source>
</reference>
<evidence type="ECO:0000256" key="6">
    <source>
        <dbReference type="PIRNR" id="PIRNR018968"/>
    </source>
</evidence>
<evidence type="ECO:0000313" key="9">
    <source>
        <dbReference type="Proteomes" id="UP000481872"/>
    </source>
</evidence>
<evidence type="ECO:0000256" key="5">
    <source>
        <dbReference type="ARBA" id="ARBA00023136"/>
    </source>
</evidence>
<organism evidence="8 9">
    <name type="scientific">Clostridium senegalense</name>
    <dbReference type="NCBI Taxonomy" id="1465809"/>
    <lineage>
        <taxon>Bacteria</taxon>
        <taxon>Bacillati</taxon>
        <taxon>Bacillota</taxon>
        <taxon>Clostridia</taxon>
        <taxon>Eubacteriales</taxon>
        <taxon>Clostridiaceae</taxon>
        <taxon>Clostridium</taxon>
    </lineage>
</organism>
<protein>
    <submittedName>
        <fullName evidence="8">ABC transporter permease</fullName>
    </submittedName>
</protein>
<feature type="transmembrane region" description="Helical" evidence="6">
    <location>
        <begin position="59"/>
        <end position="78"/>
    </location>
</feature>
<feature type="transmembrane region" description="Helical" evidence="6">
    <location>
        <begin position="149"/>
        <end position="171"/>
    </location>
</feature>
<name>A0A6M0H5M4_9CLOT</name>
<evidence type="ECO:0000259" key="7">
    <source>
        <dbReference type="Pfam" id="PF02687"/>
    </source>
</evidence>
<dbReference type="Pfam" id="PF02687">
    <property type="entry name" value="FtsX"/>
    <property type="match status" value="1"/>
</dbReference>
<feature type="transmembrane region" description="Helical" evidence="6">
    <location>
        <begin position="286"/>
        <end position="311"/>
    </location>
</feature>
<dbReference type="Proteomes" id="UP000481872">
    <property type="component" value="Unassembled WGS sequence"/>
</dbReference>
<feature type="domain" description="ABC3 transporter permease C-terminal" evidence="7">
    <location>
        <begin position="64"/>
        <end position="183"/>
    </location>
</feature>
<feature type="transmembrane region" description="Helical" evidence="6">
    <location>
        <begin position="616"/>
        <end position="639"/>
    </location>
</feature>
<evidence type="ECO:0000313" key="8">
    <source>
        <dbReference type="EMBL" id="NEU05363.1"/>
    </source>
</evidence>
<dbReference type="InterPro" id="IPR052536">
    <property type="entry name" value="ABC-4_Integral_Memb_Prot"/>
</dbReference>